<dbReference type="GO" id="GO:0005283">
    <property type="term" value="F:amino acid:sodium symporter activity"/>
    <property type="evidence" value="ECO:0007669"/>
    <property type="project" value="InterPro"/>
</dbReference>
<evidence type="ECO:0000256" key="5">
    <source>
        <dbReference type="ARBA" id="ARBA00022692"/>
    </source>
</evidence>
<evidence type="ECO:0000313" key="11">
    <source>
        <dbReference type="Proteomes" id="UP000184245"/>
    </source>
</evidence>
<evidence type="ECO:0000256" key="2">
    <source>
        <dbReference type="ARBA" id="ARBA00009261"/>
    </source>
</evidence>
<protein>
    <submittedName>
        <fullName evidence="10">Alanine or glycine:cation symporter, AGCS family</fullName>
    </submittedName>
</protein>
<evidence type="ECO:0000256" key="4">
    <source>
        <dbReference type="ARBA" id="ARBA00022475"/>
    </source>
</evidence>
<evidence type="ECO:0000256" key="9">
    <source>
        <dbReference type="RuleBase" id="RU363064"/>
    </source>
</evidence>
<dbReference type="GO" id="GO:0005886">
    <property type="term" value="C:plasma membrane"/>
    <property type="evidence" value="ECO:0007669"/>
    <property type="project" value="UniProtKB-SubCell"/>
</dbReference>
<dbReference type="Proteomes" id="UP000184245">
    <property type="component" value="Unassembled WGS sequence"/>
</dbReference>
<accession>A0A1M5CSG7</accession>
<evidence type="ECO:0000256" key="8">
    <source>
        <dbReference type="ARBA" id="ARBA00023136"/>
    </source>
</evidence>
<dbReference type="PANTHER" id="PTHR30330">
    <property type="entry name" value="AGSS FAMILY TRANSPORTER, SODIUM-ALANINE"/>
    <property type="match status" value="1"/>
</dbReference>
<keyword evidence="6 9" id="KW-0769">Symport</keyword>
<dbReference type="EMBL" id="FQVI01000045">
    <property type="protein sequence ID" value="SHF57616.1"/>
    <property type="molecule type" value="Genomic_DNA"/>
</dbReference>
<dbReference type="Gene3D" id="1.20.1740.10">
    <property type="entry name" value="Amino acid/polyamine transporter I"/>
    <property type="match status" value="1"/>
</dbReference>
<dbReference type="InterPro" id="IPR001463">
    <property type="entry name" value="Na/Ala_symport"/>
</dbReference>
<keyword evidence="4 9" id="KW-1003">Cell membrane</keyword>
<feature type="transmembrane region" description="Helical" evidence="9">
    <location>
        <begin position="370"/>
        <end position="389"/>
    </location>
</feature>
<proteinExistence type="inferred from homology"/>
<comment type="similarity">
    <text evidence="2 9">Belongs to the alanine or glycine:cation symporter (AGCS) (TC 2.A.25) family.</text>
</comment>
<feature type="transmembrane region" description="Helical" evidence="9">
    <location>
        <begin position="149"/>
        <end position="168"/>
    </location>
</feature>
<dbReference type="PRINTS" id="PR00175">
    <property type="entry name" value="NAALASMPORT"/>
</dbReference>
<feature type="transmembrane region" description="Helical" evidence="9">
    <location>
        <begin position="12"/>
        <end position="32"/>
    </location>
</feature>
<keyword evidence="3 9" id="KW-0813">Transport</keyword>
<dbReference type="RefSeq" id="WP_072854783.1">
    <property type="nucleotide sequence ID" value="NZ_FQVI01000045.1"/>
</dbReference>
<keyword evidence="11" id="KW-1185">Reference proteome</keyword>
<name>A0A1M5CSG7_9CLOT</name>
<dbReference type="AlphaFoldDB" id="A0A1M5CSG7"/>
<organism evidence="10 11">
    <name type="scientific">Lactonifactor longoviformis DSM 17459</name>
    <dbReference type="NCBI Taxonomy" id="1122155"/>
    <lineage>
        <taxon>Bacteria</taxon>
        <taxon>Bacillati</taxon>
        <taxon>Bacillota</taxon>
        <taxon>Clostridia</taxon>
        <taxon>Eubacteriales</taxon>
        <taxon>Clostridiaceae</taxon>
        <taxon>Lactonifactor</taxon>
    </lineage>
</organism>
<evidence type="ECO:0000256" key="3">
    <source>
        <dbReference type="ARBA" id="ARBA00022448"/>
    </source>
</evidence>
<feature type="transmembrane region" description="Helical" evidence="9">
    <location>
        <begin position="409"/>
        <end position="429"/>
    </location>
</feature>
<feature type="transmembrane region" description="Helical" evidence="9">
    <location>
        <begin position="245"/>
        <end position="268"/>
    </location>
</feature>
<dbReference type="PANTHER" id="PTHR30330:SF3">
    <property type="entry name" value="TRANSCRIPTIONAL REGULATOR, LRP FAMILY"/>
    <property type="match status" value="1"/>
</dbReference>
<dbReference type="NCBIfam" id="TIGR00835">
    <property type="entry name" value="agcS"/>
    <property type="match status" value="1"/>
</dbReference>
<dbReference type="PROSITE" id="PS00873">
    <property type="entry name" value="NA_ALANINE_SYMP"/>
    <property type="match status" value="1"/>
</dbReference>
<feature type="transmembrane region" description="Helical" evidence="9">
    <location>
        <begin position="219"/>
        <end position="239"/>
    </location>
</feature>
<evidence type="ECO:0000256" key="6">
    <source>
        <dbReference type="ARBA" id="ARBA00022847"/>
    </source>
</evidence>
<sequence length="469" mass="50404">MAELIKNAVHGLNGFIWGPGMLVMFLTVGILFTVRTGFFQFTHIRLWMGRTIVALFRNRNVRKTDDEHAISQFQSFCTALAATLGTGNITGVATAIIAGGPGAIFWMWVSALLGMMTNFAENILGIRYRRKNSKGEWTGGAMLYIEKGLHCPWLAAAFAFLCILASLGMGNMTQANSMAVGLKEAFSVPPVLTGVLSMAAVGLVLLGGVKRLAKVTEKVVPFMAVFYLAGGIFVLAVHWRNIPQAFSTILTEAFQLRSVGGGVLGYGMRQAMKMGIARGIFSNEAGLGSSVMAHIASDVKEPVVQGMWGIFEVFADTVVVCTITALVILTSGVYDKAQCLSNIVNGIENIDGTTLTGLAFETAIPGGSKFMAAAIVLFAFATIVGWSYFGVQAVTYLLGERYIRFYKLLYILVILPGCVTAPGFIWELADTMNGCMAIPNLIAITLLSGEVTAATRKYLNTVQKEQDSA</sequence>
<keyword evidence="8 9" id="KW-0472">Membrane</keyword>
<evidence type="ECO:0000256" key="7">
    <source>
        <dbReference type="ARBA" id="ARBA00022989"/>
    </source>
</evidence>
<dbReference type="Pfam" id="PF01235">
    <property type="entry name" value="Na_Ala_symp"/>
    <property type="match status" value="1"/>
</dbReference>
<dbReference type="STRING" id="1122155.SAMN02745158_04270"/>
<keyword evidence="7 9" id="KW-1133">Transmembrane helix</keyword>
<comment type="subcellular location">
    <subcellularLocation>
        <location evidence="1 9">Cell membrane</location>
        <topology evidence="1 9">Multi-pass membrane protein</topology>
    </subcellularLocation>
</comment>
<reference evidence="10 11" key="1">
    <citation type="submission" date="2016-11" db="EMBL/GenBank/DDBJ databases">
        <authorList>
            <person name="Jaros S."/>
            <person name="Januszkiewicz K."/>
            <person name="Wedrychowicz H."/>
        </authorList>
    </citation>
    <scope>NUCLEOTIDE SEQUENCE [LARGE SCALE GENOMIC DNA]</scope>
    <source>
        <strain evidence="10 11">DSM 17459</strain>
    </source>
</reference>
<evidence type="ECO:0000313" key="10">
    <source>
        <dbReference type="EMBL" id="SHF57616.1"/>
    </source>
</evidence>
<feature type="transmembrane region" description="Helical" evidence="9">
    <location>
        <begin position="76"/>
        <end position="98"/>
    </location>
</feature>
<feature type="transmembrane region" description="Helical" evidence="9">
    <location>
        <begin position="104"/>
        <end position="128"/>
    </location>
</feature>
<keyword evidence="5 9" id="KW-0812">Transmembrane</keyword>
<feature type="transmembrane region" description="Helical" evidence="9">
    <location>
        <begin position="188"/>
        <end position="207"/>
    </location>
</feature>
<gene>
    <name evidence="10" type="ORF">SAMN02745158_04270</name>
</gene>
<dbReference type="FunFam" id="1.20.1740.10:FF:000004">
    <property type="entry name" value="Sodium:alanine symporter family protein"/>
    <property type="match status" value="1"/>
</dbReference>
<evidence type="ECO:0000256" key="1">
    <source>
        <dbReference type="ARBA" id="ARBA00004651"/>
    </source>
</evidence>